<comment type="caution">
    <text evidence="1">The sequence shown here is derived from an EMBL/GenBank/DDBJ whole genome shotgun (WGS) entry which is preliminary data.</text>
</comment>
<dbReference type="Proteomes" id="UP000094172">
    <property type="component" value="Unassembled WGS sequence"/>
</dbReference>
<keyword evidence="2" id="KW-1185">Reference proteome</keyword>
<sequence>MKAITHIGTGKAGSTTIQKSTFANRAALLEHGILIPQLRGSILPHRDLADAITGQASQMVTNQIRSTIENDIALHKPQALFLSSEYLCYGGNNPANATALRDFLTPWTNELEAVLYLREPVGFYVSSCQQALKATDKIVDPAVWRFGYRQLVEDWREQYGDRLTIIPFQGSAFPEGLVTNLFRRLLPDFANSGLELDNQSSNRSDPVEVSCLMQAYFRLCYPGEPREFRDEATKLNRLLNRIAIEAGIIGKPQVKPRVAATILSSHLEDLTWLEAEEGIRFDGLDYSAHAGEKLLEPHNGQVQMSDIVEVKPDELQALTALAAKRAMTKIAKLEEKQQRLMSAEMEHGRLSIWAKRRFNDLFSRRRAT</sequence>
<proteinExistence type="predicted"/>
<organism evidence="1 2">
    <name type="scientific">Methyloceanibacter stevinii</name>
    <dbReference type="NCBI Taxonomy" id="1774970"/>
    <lineage>
        <taxon>Bacteria</taxon>
        <taxon>Pseudomonadati</taxon>
        <taxon>Pseudomonadota</taxon>
        <taxon>Alphaproteobacteria</taxon>
        <taxon>Hyphomicrobiales</taxon>
        <taxon>Hyphomicrobiaceae</taxon>
        <taxon>Methyloceanibacter</taxon>
    </lineage>
</organism>
<evidence type="ECO:0000313" key="1">
    <source>
        <dbReference type="EMBL" id="ODR95883.1"/>
    </source>
</evidence>
<protein>
    <submittedName>
        <fullName evidence="1">Uncharacterized protein</fullName>
    </submittedName>
</protein>
<gene>
    <name evidence="1" type="ORF">AUC70_03225</name>
</gene>
<dbReference type="STRING" id="1774970.AUC70_03225"/>
<accession>A0A1E3VQT6</accession>
<dbReference type="AlphaFoldDB" id="A0A1E3VQT6"/>
<dbReference type="RefSeq" id="WP_069444074.1">
    <property type="nucleotide sequence ID" value="NZ_LPWE01000010.1"/>
</dbReference>
<evidence type="ECO:0000313" key="2">
    <source>
        <dbReference type="Proteomes" id="UP000094172"/>
    </source>
</evidence>
<reference evidence="1 2" key="1">
    <citation type="journal article" date="2016" name="Environ. Microbiol.">
        <title>New Methyloceanibacter diversity from North Sea sediments includes methanotroph containing solely the soluble methane monooxygenase.</title>
        <authorList>
            <person name="Vekeman B."/>
            <person name="Kerckhof F.M."/>
            <person name="Cremers G."/>
            <person name="de Vos P."/>
            <person name="Vandamme P."/>
            <person name="Boon N."/>
            <person name="Op den Camp H.J."/>
            <person name="Heylen K."/>
        </authorList>
    </citation>
    <scope>NUCLEOTIDE SEQUENCE [LARGE SCALE GENOMIC DNA]</scope>
    <source>
        <strain evidence="1 2">R-67176</strain>
    </source>
</reference>
<dbReference type="EMBL" id="LPWE01000010">
    <property type="protein sequence ID" value="ODR95883.1"/>
    <property type="molecule type" value="Genomic_DNA"/>
</dbReference>
<name>A0A1E3VQT6_9HYPH</name>